<dbReference type="PANTHER" id="PTHR32004">
    <property type="entry name" value="TRNA LIGASE"/>
    <property type="match status" value="1"/>
</dbReference>
<keyword evidence="3" id="KW-1185">Reference proteome</keyword>
<dbReference type="InterPro" id="IPR027417">
    <property type="entry name" value="P-loop_NTPase"/>
</dbReference>
<gene>
    <name evidence="2" type="ORF">HK099_004869</name>
</gene>
<organism evidence="2 3">
    <name type="scientific">Clydaea vesicula</name>
    <dbReference type="NCBI Taxonomy" id="447962"/>
    <lineage>
        <taxon>Eukaryota</taxon>
        <taxon>Fungi</taxon>
        <taxon>Fungi incertae sedis</taxon>
        <taxon>Chytridiomycota</taxon>
        <taxon>Chytridiomycota incertae sedis</taxon>
        <taxon>Chytridiomycetes</taxon>
        <taxon>Lobulomycetales</taxon>
        <taxon>Lobulomycetaceae</taxon>
        <taxon>Clydaea</taxon>
    </lineage>
</organism>
<dbReference type="AlphaFoldDB" id="A0AAD5U015"/>
<protein>
    <recommendedName>
        <fullName evidence="1">tRNA ligase kinase domain-containing protein</fullName>
    </recommendedName>
</protein>
<evidence type="ECO:0000313" key="2">
    <source>
        <dbReference type="EMBL" id="KAJ3218939.1"/>
    </source>
</evidence>
<reference evidence="2" key="1">
    <citation type="submission" date="2020-05" db="EMBL/GenBank/DDBJ databases">
        <title>Phylogenomic resolution of chytrid fungi.</title>
        <authorList>
            <person name="Stajich J.E."/>
            <person name="Amses K."/>
            <person name="Simmons R."/>
            <person name="Seto K."/>
            <person name="Myers J."/>
            <person name="Bonds A."/>
            <person name="Quandt C.A."/>
            <person name="Barry K."/>
            <person name="Liu P."/>
            <person name="Grigoriev I."/>
            <person name="Longcore J.E."/>
            <person name="James T.Y."/>
        </authorList>
    </citation>
    <scope>NUCLEOTIDE SEQUENCE</scope>
    <source>
        <strain evidence="2">JEL0476</strain>
    </source>
</reference>
<sequence length="190" mass="21910">MISINKDTKVLILPCAVIASGKTSLAKLLKNNFNIGHIQSDDIKAKRPAPIFVEKVMECFSTEGKNIVFADRNNHLLQHRLALSTAFKKKYPDGKILGLNWEYDQYSRDQMKKICCERVLMRGNEHQTLTPEKTPDFERIIQMFLKQRVPLNNILNSEDSYVDVVLNLNIDNQIQQNFDLVCKALGWKYP</sequence>
<accession>A0AAD5U015</accession>
<dbReference type="GO" id="GO:0005634">
    <property type="term" value="C:nucleus"/>
    <property type="evidence" value="ECO:0007669"/>
    <property type="project" value="TreeGrafter"/>
</dbReference>
<dbReference type="GO" id="GO:0003972">
    <property type="term" value="F:RNA ligase (ATP) activity"/>
    <property type="evidence" value="ECO:0007669"/>
    <property type="project" value="InterPro"/>
</dbReference>
<dbReference type="Gene3D" id="3.40.50.300">
    <property type="entry name" value="P-loop containing nucleotide triphosphate hydrolases"/>
    <property type="match status" value="1"/>
</dbReference>
<dbReference type="EMBL" id="JADGJW010000359">
    <property type="protein sequence ID" value="KAJ3218939.1"/>
    <property type="molecule type" value="Genomic_DNA"/>
</dbReference>
<evidence type="ECO:0000259" key="1">
    <source>
        <dbReference type="Pfam" id="PF08303"/>
    </source>
</evidence>
<dbReference type="InterPro" id="IPR015966">
    <property type="entry name" value="tRNA_lig_kin_fungi"/>
</dbReference>
<comment type="caution">
    <text evidence="2">The sequence shown here is derived from an EMBL/GenBank/DDBJ whole genome shotgun (WGS) entry which is preliminary data.</text>
</comment>
<name>A0AAD5U015_9FUNG</name>
<dbReference type="Proteomes" id="UP001211065">
    <property type="component" value="Unassembled WGS sequence"/>
</dbReference>
<dbReference type="Pfam" id="PF08303">
    <property type="entry name" value="tRNA_lig_kinase"/>
    <property type="match status" value="1"/>
</dbReference>
<dbReference type="PANTHER" id="PTHR32004:SF1">
    <property type="entry name" value="TRNA LIGASE"/>
    <property type="match status" value="1"/>
</dbReference>
<dbReference type="SUPFAM" id="SSF52540">
    <property type="entry name" value="P-loop containing nucleoside triphosphate hydrolases"/>
    <property type="match status" value="1"/>
</dbReference>
<proteinExistence type="predicted"/>
<dbReference type="GO" id="GO:0006388">
    <property type="term" value="P:tRNA splicing, via endonucleolytic cleavage and ligation"/>
    <property type="evidence" value="ECO:0007669"/>
    <property type="project" value="InterPro"/>
</dbReference>
<dbReference type="GO" id="GO:0005524">
    <property type="term" value="F:ATP binding"/>
    <property type="evidence" value="ECO:0007669"/>
    <property type="project" value="InterPro"/>
</dbReference>
<feature type="domain" description="tRNA ligase kinase" evidence="1">
    <location>
        <begin position="11"/>
        <end position="170"/>
    </location>
</feature>
<evidence type="ECO:0000313" key="3">
    <source>
        <dbReference type="Proteomes" id="UP001211065"/>
    </source>
</evidence>